<dbReference type="InterPro" id="IPR012337">
    <property type="entry name" value="RNaseH-like_sf"/>
</dbReference>
<dbReference type="PROSITE" id="PS50879">
    <property type="entry name" value="RNASE_H_1"/>
    <property type="match status" value="1"/>
</dbReference>
<proteinExistence type="predicted"/>
<dbReference type="SUPFAM" id="SSF53098">
    <property type="entry name" value="Ribonuclease H-like"/>
    <property type="match status" value="1"/>
</dbReference>
<dbReference type="Proteomes" id="UP000196230">
    <property type="component" value="Unassembled WGS sequence"/>
</dbReference>
<protein>
    <recommendedName>
        <fullName evidence="1">RNase H type-1 domain-containing protein</fullName>
    </recommendedName>
</protein>
<name>A0A1R4JNZ0_9MICC</name>
<dbReference type="GO" id="GO:0004523">
    <property type="term" value="F:RNA-DNA hybrid ribonuclease activity"/>
    <property type="evidence" value="ECO:0007669"/>
    <property type="project" value="InterPro"/>
</dbReference>
<dbReference type="InterPro" id="IPR036397">
    <property type="entry name" value="RNaseH_sf"/>
</dbReference>
<dbReference type="AlphaFoldDB" id="A0A1R4JNZ0"/>
<dbReference type="GO" id="GO:0003676">
    <property type="term" value="F:nucleic acid binding"/>
    <property type="evidence" value="ECO:0007669"/>
    <property type="project" value="InterPro"/>
</dbReference>
<gene>
    <name evidence="2" type="ORF">FM125_09680</name>
</gene>
<dbReference type="Pfam" id="PF00075">
    <property type="entry name" value="RNase_H"/>
    <property type="match status" value="1"/>
</dbReference>
<dbReference type="Gene3D" id="3.30.420.10">
    <property type="entry name" value="Ribonuclease H-like superfamily/Ribonuclease H"/>
    <property type="match status" value="1"/>
</dbReference>
<evidence type="ECO:0000259" key="1">
    <source>
        <dbReference type="PROSITE" id="PS50879"/>
    </source>
</evidence>
<accession>A0A1R4JNZ0</accession>
<reference evidence="2 3" key="1">
    <citation type="submission" date="2017-02" db="EMBL/GenBank/DDBJ databases">
        <authorList>
            <person name="Peterson S.W."/>
        </authorList>
    </citation>
    <scope>NUCLEOTIDE SEQUENCE [LARGE SCALE GENOMIC DNA]</scope>
    <source>
        <strain evidence="2 3">2B3F</strain>
    </source>
</reference>
<dbReference type="InterPro" id="IPR002156">
    <property type="entry name" value="RNaseH_domain"/>
</dbReference>
<feature type="domain" description="RNase H type-1" evidence="1">
    <location>
        <begin position="135"/>
        <end position="278"/>
    </location>
</feature>
<organism evidence="2 3">
    <name type="scientific">Micrococcus lylae</name>
    <dbReference type="NCBI Taxonomy" id="1273"/>
    <lineage>
        <taxon>Bacteria</taxon>
        <taxon>Bacillati</taxon>
        <taxon>Actinomycetota</taxon>
        <taxon>Actinomycetes</taxon>
        <taxon>Micrococcales</taxon>
        <taxon>Micrococcaceae</taxon>
        <taxon>Micrococcus</taxon>
    </lineage>
</organism>
<evidence type="ECO:0000313" key="2">
    <source>
        <dbReference type="EMBL" id="SJN33726.1"/>
    </source>
</evidence>
<dbReference type="RefSeq" id="WP_087134455.1">
    <property type="nucleotide sequence ID" value="NZ_FUKP01000065.1"/>
</dbReference>
<evidence type="ECO:0000313" key="3">
    <source>
        <dbReference type="Proteomes" id="UP000196230"/>
    </source>
</evidence>
<sequence length="311" mass="33610">MTAPKPAPPTCRLMPALAAVAARSGITVMARVERGQILWAVVESEGAVAQMPESGRVRLAEAGRTGGIFVEVLHEALRALDAPEAEVHLMVELPPMLRDLDERLAALGHRVVEAYAPVAGRQAAGAALKELAAQLYAQVHVATDASRAKRGELSGAGWIIDFGLGSTPRLKHRVCPRTTVLEAELKAIHLGLWEALQRIPHEHQADTRFVIRSDSQNAVKLVHGEIDHARGLTLNGNGTVDAIRRLMTGLDVDLGWVRGHAGDVHNELADRLAVMARRNAEFGVPKARARQMLDELRTEAAEQLISYSLAA</sequence>
<dbReference type="EMBL" id="FUKP01000065">
    <property type="protein sequence ID" value="SJN33726.1"/>
    <property type="molecule type" value="Genomic_DNA"/>
</dbReference>